<feature type="region of interest" description="Disordered" evidence="8">
    <location>
        <begin position="181"/>
        <end position="285"/>
    </location>
</feature>
<feature type="compositionally biased region" description="Polar residues" evidence="8">
    <location>
        <begin position="1096"/>
        <end position="1113"/>
    </location>
</feature>
<keyword evidence="4" id="KW-0963">Cytoplasm</keyword>
<evidence type="ECO:0000256" key="1">
    <source>
        <dbReference type="ARBA" id="ARBA00004123"/>
    </source>
</evidence>
<feature type="compositionally biased region" description="Basic and acidic residues" evidence="8">
    <location>
        <begin position="941"/>
        <end position="959"/>
    </location>
</feature>
<feature type="region of interest" description="Disordered" evidence="8">
    <location>
        <begin position="493"/>
        <end position="549"/>
    </location>
</feature>
<dbReference type="STRING" id="1076935.U4LSE9"/>
<feature type="compositionally biased region" description="Basic and acidic residues" evidence="8">
    <location>
        <begin position="139"/>
        <end position="149"/>
    </location>
</feature>
<feature type="compositionally biased region" description="Pro residues" evidence="8">
    <location>
        <begin position="104"/>
        <end position="117"/>
    </location>
</feature>
<keyword evidence="6" id="KW-0206">Cytoskeleton</keyword>
<feature type="compositionally biased region" description="Polar residues" evidence="8">
    <location>
        <begin position="424"/>
        <end position="442"/>
    </location>
</feature>
<evidence type="ECO:0000256" key="5">
    <source>
        <dbReference type="ARBA" id="ARBA00022829"/>
    </source>
</evidence>
<dbReference type="Proteomes" id="UP000018144">
    <property type="component" value="Unassembled WGS sequence"/>
</dbReference>
<dbReference type="GO" id="GO:0005634">
    <property type="term" value="C:nucleus"/>
    <property type="evidence" value="ECO:0007669"/>
    <property type="project" value="UniProtKB-SubCell"/>
</dbReference>
<feature type="compositionally biased region" description="Low complexity" evidence="8">
    <location>
        <begin position="991"/>
        <end position="1006"/>
    </location>
</feature>
<feature type="region of interest" description="Disordered" evidence="8">
    <location>
        <begin position="763"/>
        <end position="1279"/>
    </location>
</feature>
<keyword evidence="11" id="KW-1185">Reference proteome</keyword>
<dbReference type="EMBL" id="HF935795">
    <property type="protein sequence ID" value="CCX32260.1"/>
    <property type="molecule type" value="Genomic_DNA"/>
</dbReference>
<feature type="compositionally biased region" description="Low complexity" evidence="8">
    <location>
        <begin position="1059"/>
        <end position="1095"/>
    </location>
</feature>
<feature type="compositionally biased region" description="Basic and acidic residues" evidence="8">
    <location>
        <begin position="211"/>
        <end position="221"/>
    </location>
</feature>
<sequence>MAARQTPAVGSVGWIAEERGVVKRVLHDDLEAMAYGVREDYDWLMEHMADVFNSNVFDVAEIMKTPARLREKTPRTGRKTGTATKSLKVMREVAPSSPIKQSTPAPPSAPEFFPPAVPQLQSLHDAPRSPVKSSPAKHKTTESPHKTPFKEILQPHDQTFVSTASLGDSGFYTASNANSQVEALHHKPSRSRDSTGSRESSVPTKQRRSPRLSEPKEDSASRRNSFSTAREDVSQIPLSSPSREVVIGQVADEEEQDMEVETQVETHLAEELPEDNRHQETQHDEALQNEIQNEEQIQIEDELEDEIVEQVVEYPEPEVVPNSTKRMAENSNELPPGSPVKVLTPRADRRSGRLAVRPSPSATKISRSSPAPEVAMSPTPPSRVIAPISVAAAEPEATIYPSLADPTPEPEMKQLEALMETKSKTAYSPETETRTVPLSQSGISSKSITESLINVIRQGGSAKADWASKKPNGKSLGGSSQTIIRQLETDVDMEKFDDEQSPVLPEPRIGDKRKNEGQSPRVRKVSRGPDVIPTQEASQEPTGEEHGYGRPFIQETQSLQSLYDNTARMSRGGHDYSEADKAITQSLRDNIARMSRTRLMHVAYPDLHAGLKMSVDNGMDSGPMDHDSKPGREVIDPTVTKNPSKIGTCRSASPLIGSPAVNPVVVKSPEGPRQTRSKTVGAVADDADPITKQSTPQHSTPRRPSPIKIVPAPVSSIKETFESRQEVAASPLPVQRSAKSPPLSPVKTIFNSINDVPQFAALNSVPKRSPVPEPVSSGYKSAISSPFHKAREMLKTTTSNKSEAVNSPSLNSPPLRKWQGTESLQDVFKRDATRSSAEAKAPERDLYPDLGSVLSPSTKGKERETTPASAPVAAVRTPQGRQTRNSRSRTDEVMADAPPSASVEPARHRAESRAEEERLRRLEYISKRSQMDYMRLNQLENEERLAKQQQEEQQVHDHDFSDDDMNEEYAKEQSARSRSGSVDPSGRSVSRLEQQRQQGQLRYQSSKGDPKRTVSVKTSSQRELEYHRSKTTMTSSGPSGSALVSVLKSSFESLPTMDPKQPSTQAQPPSSSRPESNPRLHTSSSNGSLRSTGSSINASTGIKTLKSLQSAANQRKKEQEAKDRKETLKRERERREIEKKEQQRRQEEEQKRQKATTPVTRPLIRPGTTQSTVSINQPKSKPFTNTLLKYRQVSQEPEPSIKKPYRSLNKAPVASIKRTLPQDTEEARIPVRPGTSASNSSLNDGSKKRRTNDYEETYESVFKSSAHPSMQKKVVPPIRGGAISKELSAVSKEHMSKSLYYGQSSSQTTSSSQVKASSSRVPQVESVKYSKDKIKFAEAAPSQANSISSSSASQSVFKTPAAPKVAGKGKTPAAFKESPMYPAGESIVLPDIPTDSEEEDDYPSKKSEFPLPSWAESPELRELLRRQQTIDPTDVFGPMAKLDMEAIFRTEGKGRFRARTSSANWNGGDRLTQDEIRADQEARRKMNETGRWRPDL</sequence>
<gene>
    <name evidence="10" type="ORF">PCON_12880</name>
</gene>
<feature type="compositionally biased region" description="Polar residues" evidence="8">
    <location>
        <begin position="1235"/>
        <end position="1244"/>
    </location>
</feature>
<feature type="compositionally biased region" description="Basic and acidic residues" evidence="8">
    <location>
        <begin position="1115"/>
        <end position="1152"/>
    </location>
</feature>
<feature type="domain" description="Inner centromere protein ARK-binding" evidence="9">
    <location>
        <begin position="1391"/>
        <end position="1448"/>
    </location>
</feature>
<feature type="compositionally biased region" description="Basic and acidic residues" evidence="8">
    <location>
        <begin position="1471"/>
        <end position="1496"/>
    </location>
</feature>
<keyword evidence="5" id="KW-0159">Chromosome partition</keyword>
<protein>
    <submittedName>
        <fullName evidence="10">Similar to Inner centromere protein-related protein pic1 acc. no. Q1MTN3</fullName>
    </submittedName>
</protein>
<evidence type="ECO:0000256" key="8">
    <source>
        <dbReference type="SAM" id="MobiDB-lite"/>
    </source>
</evidence>
<feature type="compositionally biased region" description="Low complexity" evidence="8">
    <location>
        <begin position="1303"/>
        <end position="1319"/>
    </location>
</feature>
<feature type="compositionally biased region" description="Acidic residues" evidence="8">
    <location>
        <begin position="251"/>
        <end position="262"/>
    </location>
</feature>
<evidence type="ECO:0000313" key="11">
    <source>
        <dbReference type="Proteomes" id="UP000018144"/>
    </source>
</evidence>
<dbReference type="OMA" id="FRNNLAH"/>
<dbReference type="eggNOG" id="ENOG502S0AD">
    <property type="taxonomic scope" value="Eukaryota"/>
</dbReference>
<feature type="region of interest" description="Disordered" evidence="8">
    <location>
        <begin position="1459"/>
        <end position="1496"/>
    </location>
</feature>
<evidence type="ECO:0000256" key="3">
    <source>
        <dbReference type="ARBA" id="ARBA00010042"/>
    </source>
</evidence>
<feature type="region of interest" description="Disordered" evidence="8">
    <location>
        <begin position="91"/>
        <end position="156"/>
    </location>
</feature>
<feature type="compositionally biased region" description="Polar residues" evidence="8">
    <location>
        <begin position="1167"/>
        <end position="1197"/>
    </location>
</feature>
<feature type="compositionally biased region" description="Low complexity" evidence="8">
    <location>
        <begin position="1339"/>
        <end position="1355"/>
    </location>
</feature>
<keyword evidence="7" id="KW-0539">Nucleus</keyword>
<proteinExistence type="inferred from homology"/>
<dbReference type="GO" id="GO:0005819">
    <property type="term" value="C:spindle"/>
    <property type="evidence" value="ECO:0007669"/>
    <property type="project" value="UniProtKB-SubCell"/>
</dbReference>
<evidence type="ECO:0000256" key="6">
    <source>
        <dbReference type="ARBA" id="ARBA00023212"/>
    </source>
</evidence>
<feature type="compositionally biased region" description="Polar residues" evidence="8">
    <location>
        <begin position="322"/>
        <end position="333"/>
    </location>
</feature>
<evidence type="ECO:0000313" key="10">
    <source>
        <dbReference type="EMBL" id="CCX32260.1"/>
    </source>
</evidence>
<dbReference type="Pfam" id="PF03941">
    <property type="entry name" value="INCENP_ARK-bind"/>
    <property type="match status" value="1"/>
</dbReference>
<reference evidence="10 11" key="1">
    <citation type="journal article" date="2013" name="PLoS Genet.">
        <title>The genome and development-dependent transcriptomes of Pyronema confluens: a window into fungal evolution.</title>
        <authorList>
            <person name="Traeger S."/>
            <person name="Altegoer F."/>
            <person name="Freitag M."/>
            <person name="Gabaldon T."/>
            <person name="Kempken F."/>
            <person name="Kumar A."/>
            <person name="Marcet-Houben M."/>
            <person name="Poggeler S."/>
            <person name="Stajich J.E."/>
            <person name="Nowrousian M."/>
        </authorList>
    </citation>
    <scope>NUCLEOTIDE SEQUENCE [LARGE SCALE GENOMIC DNA]</scope>
    <source>
        <strain evidence="11">CBS 100304</strain>
        <tissue evidence="10">Vegetative mycelium</tissue>
    </source>
</reference>
<evidence type="ECO:0000256" key="7">
    <source>
        <dbReference type="ARBA" id="ARBA00023242"/>
    </source>
</evidence>
<feature type="region of interest" description="Disordered" evidence="8">
    <location>
        <begin position="423"/>
        <end position="442"/>
    </location>
</feature>
<feature type="compositionally biased region" description="Basic and acidic residues" evidence="8">
    <location>
        <begin position="267"/>
        <end position="285"/>
    </location>
</feature>
<feature type="region of interest" description="Disordered" evidence="8">
    <location>
        <begin position="1301"/>
        <end position="1325"/>
    </location>
</feature>
<evidence type="ECO:0000256" key="4">
    <source>
        <dbReference type="ARBA" id="ARBA00022490"/>
    </source>
</evidence>
<dbReference type="GO" id="GO:0007059">
    <property type="term" value="P:chromosome segregation"/>
    <property type="evidence" value="ECO:0007669"/>
    <property type="project" value="UniProtKB-KW"/>
</dbReference>
<feature type="region of interest" description="Disordered" evidence="8">
    <location>
        <begin position="460"/>
        <end position="481"/>
    </location>
</feature>
<feature type="compositionally biased region" description="Basic and acidic residues" evidence="8">
    <location>
        <begin position="624"/>
        <end position="635"/>
    </location>
</feature>
<evidence type="ECO:0000259" key="9">
    <source>
        <dbReference type="Pfam" id="PF03941"/>
    </source>
</evidence>
<dbReference type="InterPro" id="IPR005635">
    <property type="entry name" value="Inner_centromere_prot_ARK-bd"/>
</dbReference>
<name>U4LSE9_PYROM</name>
<organism evidence="10 11">
    <name type="scientific">Pyronema omphalodes (strain CBS 100304)</name>
    <name type="common">Pyronema confluens</name>
    <dbReference type="NCBI Taxonomy" id="1076935"/>
    <lineage>
        <taxon>Eukaryota</taxon>
        <taxon>Fungi</taxon>
        <taxon>Dikarya</taxon>
        <taxon>Ascomycota</taxon>
        <taxon>Pezizomycotina</taxon>
        <taxon>Pezizomycetes</taxon>
        <taxon>Pezizales</taxon>
        <taxon>Pyronemataceae</taxon>
        <taxon>Pyronema</taxon>
    </lineage>
</organism>
<dbReference type="PANTHER" id="PTHR13142:SF1">
    <property type="entry name" value="INNER CENTROMERE PROTEIN"/>
    <property type="match status" value="1"/>
</dbReference>
<comment type="similarity">
    <text evidence="3">Belongs to the INCENP family.</text>
</comment>
<feature type="region of interest" description="Disordered" evidence="8">
    <location>
        <begin position="624"/>
        <end position="709"/>
    </location>
</feature>
<comment type="subcellular location">
    <subcellularLocation>
        <location evidence="2">Cytoplasm</location>
        <location evidence="2">Cytoskeleton</location>
        <location evidence="2">Spindle</location>
    </subcellularLocation>
    <subcellularLocation>
        <location evidence="1">Nucleus</location>
    </subcellularLocation>
</comment>
<dbReference type="PANTHER" id="PTHR13142">
    <property type="entry name" value="INNER CENTROMERE PROTEIN"/>
    <property type="match status" value="1"/>
</dbReference>
<evidence type="ECO:0000256" key="2">
    <source>
        <dbReference type="ARBA" id="ARBA00004186"/>
    </source>
</evidence>
<accession>U4LSE9</accession>
<feature type="region of interest" description="Disordered" evidence="8">
    <location>
        <begin position="1339"/>
        <end position="1414"/>
    </location>
</feature>
<feature type="compositionally biased region" description="Polar residues" evidence="8">
    <location>
        <begin position="795"/>
        <end position="812"/>
    </location>
</feature>
<feature type="region of interest" description="Disordered" evidence="8">
    <location>
        <begin position="314"/>
        <end position="380"/>
    </location>
</feature>
<feature type="compositionally biased region" description="Basic and acidic residues" evidence="8">
    <location>
        <begin position="905"/>
        <end position="930"/>
    </location>
</feature>
<dbReference type="OrthoDB" id="6123at2759"/>
<feature type="compositionally biased region" description="Polar residues" evidence="8">
    <location>
        <begin position="360"/>
        <end position="369"/>
    </location>
</feature>
<dbReference type="Gene3D" id="6.10.250.2990">
    <property type="match status" value="1"/>
</dbReference>